<dbReference type="GO" id="GO:0006935">
    <property type="term" value="P:chemotaxis"/>
    <property type="evidence" value="ECO:0007669"/>
    <property type="project" value="InterPro"/>
</dbReference>
<keyword evidence="5" id="KW-0472">Membrane</keyword>
<dbReference type="AlphaFoldDB" id="A0A178MYP9"/>
<comment type="caution">
    <text evidence="11">The sequence shown here is derived from an EMBL/GenBank/DDBJ whole genome shotgun (WGS) entry which is preliminary data.</text>
</comment>
<evidence type="ECO:0000259" key="10">
    <source>
        <dbReference type="PROSITE" id="PS50885"/>
    </source>
</evidence>
<dbReference type="CDD" id="cd06225">
    <property type="entry name" value="HAMP"/>
    <property type="match status" value="1"/>
</dbReference>
<evidence type="ECO:0000256" key="7">
    <source>
        <dbReference type="ARBA" id="ARBA00029447"/>
    </source>
</evidence>
<dbReference type="SMART" id="SM01049">
    <property type="entry name" value="Cache_2"/>
    <property type="match status" value="1"/>
</dbReference>
<evidence type="ECO:0000256" key="6">
    <source>
        <dbReference type="ARBA" id="ARBA00023224"/>
    </source>
</evidence>
<protein>
    <submittedName>
        <fullName evidence="11">Chemotaxis protein</fullName>
    </submittedName>
</protein>
<dbReference type="Proteomes" id="UP000078543">
    <property type="component" value="Unassembled WGS sequence"/>
</dbReference>
<dbReference type="Pfam" id="PF00015">
    <property type="entry name" value="MCPsignal"/>
    <property type="match status" value="1"/>
</dbReference>
<evidence type="ECO:0000256" key="4">
    <source>
        <dbReference type="ARBA" id="ARBA00022989"/>
    </source>
</evidence>
<dbReference type="PROSITE" id="PS50885">
    <property type="entry name" value="HAMP"/>
    <property type="match status" value="1"/>
</dbReference>
<comment type="similarity">
    <text evidence="7">Belongs to the methyl-accepting chemotaxis (MCP) protein family.</text>
</comment>
<dbReference type="Gene3D" id="6.10.340.10">
    <property type="match status" value="1"/>
</dbReference>
<dbReference type="InterPro" id="IPR003660">
    <property type="entry name" value="HAMP_dom"/>
</dbReference>
<evidence type="ECO:0000313" key="11">
    <source>
        <dbReference type="EMBL" id="OAN63249.1"/>
    </source>
</evidence>
<keyword evidence="6 8" id="KW-0807">Transducer</keyword>
<accession>A0A178MYP9</accession>
<dbReference type="OrthoDB" id="7260004at2"/>
<comment type="subcellular location">
    <subcellularLocation>
        <location evidence="1">Cell membrane</location>
        <topology evidence="1">Multi-pass membrane protein</topology>
    </subcellularLocation>
</comment>
<dbReference type="SMART" id="SM00304">
    <property type="entry name" value="HAMP"/>
    <property type="match status" value="2"/>
</dbReference>
<keyword evidence="4" id="KW-1133">Transmembrane helix</keyword>
<dbReference type="PANTHER" id="PTHR32089:SF112">
    <property type="entry name" value="LYSOZYME-LIKE PROTEIN-RELATED"/>
    <property type="match status" value="1"/>
</dbReference>
<dbReference type="GO" id="GO:0007165">
    <property type="term" value="P:signal transduction"/>
    <property type="evidence" value="ECO:0007669"/>
    <property type="project" value="UniProtKB-KW"/>
</dbReference>
<evidence type="ECO:0000256" key="5">
    <source>
        <dbReference type="ARBA" id="ARBA00023136"/>
    </source>
</evidence>
<evidence type="ECO:0000259" key="9">
    <source>
        <dbReference type="PROSITE" id="PS50111"/>
    </source>
</evidence>
<proteinExistence type="inferred from homology"/>
<dbReference type="InterPro" id="IPR004089">
    <property type="entry name" value="MCPsignal_dom"/>
</dbReference>
<dbReference type="GO" id="GO:0004888">
    <property type="term" value="F:transmembrane signaling receptor activity"/>
    <property type="evidence" value="ECO:0007669"/>
    <property type="project" value="InterPro"/>
</dbReference>
<dbReference type="EMBL" id="LWQU01000043">
    <property type="protein sequence ID" value="OAN63249.1"/>
    <property type="molecule type" value="Genomic_DNA"/>
</dbReference>
<dbReference type="Gene3D" id="3.30.450.20">
    <property type="entry name" value="PAS domain"/>
    <property type="match status" value="1"/>
</dbReference>
<organism evidence="11 12">
    <name type="scientific">Magnetospirillum moscoviense</name>
    <dbReference type="NCBI Taxonomy" id="1437059"/>
    <lineage>
        <taxon>Bacteria</taxon>
        <taxon>Pseudomonadati</taxon>
        <taxon>Pseudomonadota</taxon>
        <taxon>Alphaproteobacteria</taxon>
        <taxon>Rhodospirillales</taxon>
        <taxon>Rhodospirillaceae</taxon>
        <taxon>Magnetospirillum</taxon>
    </lineage>
</organism>
<gene>
    <name evidence="11" type="ORF">A6A05_06610</name>
</gene>
<reference evidence="11 12" key="1">
    <citation type="submission" date="2016-04" db="EMBL/GenBank/DDBJ databases">
        <title>Draft genome sequence of freshwater magnetotactic bacteria Magnetospirillum marisnigri SP-1 and Magnetospirillum moscoviense BB-1.</title>
        <authorList>
            <person name="Koziaeva V."/>
            <person name="Dziuba M.V."/>
            <person name="Ivanov T.M."/>
            <person name="Kuznetsov B."/>
            <person name="Grouzdev D.S."/>
        </authorList>
    </citation>
    <scope>NUCLEOTIDE SEQUENCE [LARGE SCALE GENOMIC DNA]</scope>
    <source>
        <strain evidence="11 12">BB-1</strain>
    </source>
</reference>
<dbReference type="InterPro" id="IPR004090">
    <property type="entry name" value="Chemotax_Me-accpt_rcpt"/>
</dbReference>
<evidence type="ECO:0000256" key="1">
    <source>
        <dbReference type="ARBA" id="ARBA00004651"/>
    </source>
</evidence>
<dbReference type="STRING" id="1437059.A6A05_06610"/>
<evidence type="ECO:0000313" key="12">
    <source>
        <dbReference type="Proteomes" id="UP000078543"/>
    </source>
</evidence>
<name>A0A178MYP9_9PROT</name>
<evidence type="ECO:0000256" key="8">
    <source>
        <dbReference type="PROSITE-ProRule" id="PRU00284"/>
    </source>
</evidence>
<keyword evidence="12" id="KW-1185">Reference proteome</keyword>
<dbReference type="PANTHER" id="PTHR32089">
    <property type="entry name" value="METHYL-ACCEPTING CHEMOTAXIS PROTEIN MCPB"/>
    <property type="match status" value="1"/>
</dbReference>
<dbReference type="Pfam" id="PF00672">
    <property type="entry name" value="HAMP"/>
    <property type="match status" value="1"/>
</dbReference>
<feature type="domain" description="HAMP" evidence="10">
    <location>
        <begin position="190"/>
        <end position="243"/>
    </location>
</feature>
<sequence>MMVMVGLGLSSLHDELLSGRRVKTQHLVESAVTLVDHYVAQEKSGAMTREQAQGAALAALKTLRYGGSEYFWVNDLLPRMVMHPIKPELNGKDLSEFKDPAGKKLFVAFAEEVRANKAGFVDYLWPKPGFDQPVAKVSFVQGVEAWGWVVGSGIYLDDVETAFRAEVKRQALLIGAVVMLVLGLSYWVGRRVIDALAAITDGMNKLADGDTAVVIDGVARKDEIGAMVRSVEVFRANALAVSRLQSEQEESRLKAEAERRDTLEHLARELDAGVSSAAHAVNAAAAQMRATATLMSGSADRTSAETAVVAAAVQQTSSNVGIVAAAAEELNNSVAEIGHQVGQSSAIAREAVAAARRTDEVVRGLAAAAGRIGEVVSMINAIAGQTNLLALNATIEAARAGEAGKGFAVVANEVKHLANQTAKATGDITSQISGIQATTSEAVAAISEISRTIEAMNQIADSVSQAVQQQGAATGEIARNVAEAANGASEVSNSIGTVSEAVAETGDAAREVLSAADSLARDSEGLMGGLDRFLKGVKAM</sequence>
<keyword evidence="3" id="KW-0812">Transmembrane</keyword>
<dbReference type="Pfam" id="PF17200">
    <property type="entry name" value="sCache_2"/>
    <property type="match status" value="1"/>
</dbReference>
<dbReference type="SUPFAM" id="SSF58104">
    <property type="entry name" value="Methyl-accepting chemotaxis protein (MCP) signaling domain"/>
    <property type="match status" value="1"/>
</dbReference>
<dbReference type="PRINTS" id="PR00260">
    <property type="entry name" value="CHEMTRNSDUCR"/>
</dbReference>
<dbReference type="PROSITE" id="PS50111">
    <property type="entry name" value="CHEMOTAXIS_TRANSDUC_2"/>
    <property type="match status" value="1"/>
</dbReference>
<dbReference type="SMART" id="SM00283">
    <property type="entry name" value="MA"/>
    <property type="match status" value="1"/>
</dbReference>
<dbReference type="InterPro" id="IPR033480">
    <property type="entry name" value="sCache_2"/>
</dbReference>
<dbReference type="GO" id="GO:0005886">
    <property type="term" value="C:plasma membrane"/>
    <property type="evidence" value="ECO:0007669"/>
    <property type="project" value="UniProtKB-SubCell"/>
</dbReference>
<dbReference type="Gene3D" id="1.10.287.950">
    <property type="entry name" value="Methyl-accepting chemotaxis protein"/>
    <property type="match status" value="1"/>
</dbReference>
<feature type="domain" description="Methyl-accepting transducer" evidence="9">
    <location>
        <begin position="277"/>
        <end position="520"/>
    </location>
</feature>
<evidence type="ECO:0000256" key="2">
    <source>
        <dbReference type="ARBA" id="ARBA00022475"/>
    </source>
</evidence>
<evidence type="ECO:0000256" key="3">
    <source>
        <dbReference type="ARBA" id="ARBA00022692"/>
    </source>
</evidence>
<keyword evidence="2" id="KW-1003">Cell membrane</keyword>